<feature type="domain" description="CNA-B" evidence="10">
    <location>
        <begin position="343"/>
        <end position="428"/>
    </location>
</feature>
<feature type="domain" description="CNA-B" evidence="10">
    <location>
        <begin position="1214"/>
        <end position="1297"/>
    </location>
</feature>
<feature type="domain" description="SDR-like Ig" evidence="11">
    <location>
        <begin position="57"/>
        <end position="150"/>
    </location>
</feature>
<dbReference type="GO" id="GO:0005518">
    <property type="term" value="F:collagen binding"/>
    <property type="evidence" value="ECO:0007669"/>
    <property type="project" value="InterPro"/>
</dbReference>
<accession>A0A7H1MLW0</accession>
<dbReference type="SUPFAM" id="SSF49478">
    <property type="entry name" value="Cna protein B-type domain"/>
    <property type="match status" value="12"/>
</dbReference>
<evidence type="ECO:0000259" key="9">
    <source>
        <dbReference type="Pfam" id="PF05737"/>
    </source>
</evidence>
<evidence type="ECO:0000256" key="6">
    <source>
        <dbReference type="SAM" id="MobiDB-lite"/>
    </source>
</evidence>
<feature type="domain" description="CNA-B" evidence="10">
    <location>
        <begin position="528"/>
        <end position="611"/>
    </location>
</feature>
<keyword evidence="7" id="KW-0812">Transmembrane</keyword>
<evidence type="ECO:0000256" key="7">
    <source>
        <dbReference type="SAM" id="Phobius"/>
    </source>
</evidence>
<evidence type="ECO:0000256" key="2">
    <source>
        <dbReference type="ARBA" id="ARBA00022512"/>
    </source>
</evidence>
<keyword evidence="7" id="KW-1133">Transmembrane helix</keyword>
<keyword evidence="13" id="KW-1185">Reference proteome</keyword>
<dbReference type="Proteomes" id="UP000516446">
    <property type="component" value="Chromosome"/>
</dbReference>
<dbReference type="InterPro" id="IPR011252">
    <property type="entry name" value="Fibrogen-bd_dom1"/>
</dbReference>
<feature type="domain" description="CNA-B" evidence="10">
    <location>
        <begin position="724"/>
        <end position="807"/>
    </location>
</feature>
<dbReference type="InterPro" id="IPR008966">
    <property type="entry name" value="Adhesion_dom_sf"/>
</dbReference>
<evidence type="ECO:0000259" key="11">
    <source>
        <dbReference type="Pfam" id="PF17961"/>
    </source>
</evidence>
<feature type="chain" id="PRO_5043848540" evidence="8">
    <location>
        <begin position="26"/>
        <end position="1579"/>
    </location>
</feature>
<evidence type="ECO:0000256" key="1">
    <source>
        <dbReference type="ARBA" id="ARBA00004168"/>
    </source>
</evidence>
<feature type="signal peptide" evidence="8">
    <location>
        <begin position="1"/>
        <end position="25"/>
    </location>
</feature>
<name>A0A7H1MLW0_9LACO</name>
<organism evidence="12 13">
    <name type="scientific">Weissella koreensis</name>
    <dbReference type="NCBI Taxonomy" id="165096"/>
    <lineage>
        <taxon>Bacteria</taxon>
        <taxon>Bacillati</taxon>
        <taxon>Bacillota</taxon>
        <taxon>Bacilli</taxon>
        <taxon>Lactobacillales</taxon>
        <taxon>Lactobacillaceae</taxon>
        <taxon>Weissella</taxon>
    </lineage>
</organism>
<keyword evidence="2" id="KW-0134">Cell wall</keyword>
<dbReference type="CDD" id="cd00222">
    <property type="entry name" value="CollagenBindB"/>
    <property type="match status" value="12"/>
</dbReference>
<evidence type="ECO:0000256" key="8">
    <source>
        <dbReference type="SAM" id="SignalP"/>
    </source>
</evidence>
<feature type="domain" description="Collagen binding" evidence="9">
    <location>
        <begin position="186"/>
        <end position="313"/>
    </location>
</feature>
<evidence type="ECO:0000259" key="10">
    <source>
        <dbReference type="Pfam" id="PF05738"/>
    </source>
</evidence>
<protein>
    <submittedName>
        <fullName evidence="12">Cna B-type domain-containing protein</fullName>
    </submittedName>
</protein>
<feature type="compositionally biased region" description="Basic and acidic residues" evidence="6">
    <location>
        <begin position="1521"/>
        <end position="1535"/>
    </location>
</feature>
<keyword evidence="3" id="KW-0964">Secreted</keyword>
<dbReference type="EMBL" id="CP043431">
    <property type="protein sequence ID" value="QNT64446.1"/>
    <property type="molecule type" value="Genomic_DNA"/>
</dbReference>
<feature type="domain" description="CNA-B" evidence="10">
    <location>
        <begin position="1410"/>
        <end position="1493"/>
    </location>
</feature>
<feature type="domain" description="CNA-B" evidence="10">
    <location>
        <begin position="822"/>
        <end position="905"/>
    </location>
</feature>
<dbReference type="InterPro" id="IPR008456">
    <property type="entry name" value="Collagen-bd_dom"/>
</dbReference>
<proteinExistence type="predicted"/>
<dbReference type="Pfam" id="PF05738">
    <property type="entry name" value="Cna_B"/>
    <property type="match status" value="12"/>
</dbReference>
<dbReference type="RefSeq" id="WP_104914585.1">
    <property type="nucleotide sequence ID" value="NZ_CP026847.1"/>
</dbReference>
<dbReference type="Gene3D" id="2.60.40.1140">
    <property type="entry name" value="Collagen-binding surface protein Cna, B-type domain"/>
    <property type="match status" value="12"/>
</dbReference>
<feature type="domain" description="CNA-B" evidence="10">
    <location>
        <begin position="1116"/>
        <end position="1199"/>
    </location>
</feature>
<dbReference type="Gene3D" id="2.60.40.1280">
    <property type="match status" value="1"/>
</dbReference>
<dbReference type="Pfam" id="PF17961">
    <property type="entry name" value="Big_8"/>
    <property type="match status" value="1"/>
</dbReference>
<feature type="domain" description="CNA-B" evidence="10">
    <location>
        <begin position="920"/>
        <end position="1003"/>
    </location>
</feature>
<evidence type="ECO:0000256" key="3">
    <source>
        <dbReference type="ARBA" id="ARBA00022525"/>
    </source>
</evidence>
<dbReference type="Pfam" id="PF05737">
    <property type="entry name" value="Collagen_bind"/>
    <property type="match status" value="1"/>
</dbReference>
<sequence>MKKTTILSIIILLFSVFLNPSIVVAEAIASPQDTNINFIKNVSITDGSGKNLAGSTVSESTKVQFNMDFEVPNSYTVVPGEKYIMNIDNIIKYRTGVKPIDLKFNGVSMGTVDIINGQAIITFDDSVKTLTNIKGEFSFWSNFDKSQIDYDNGNDILLPTSDNPDNKIHLKFSKDSGGGSSGESLISKSLTYDKEDPTIIDWSITVNNVGNAVNNSIFVDRMDPGMEYIAGSTVIKYRNYKGSSEVLKVDNSDLNFIKQGDGSAQVTVNFGELTSKASQDPNAVTSILITYKSRIIDNGVLGIYANHAISFDGNDELAKANSTASWRGQDGGGSGDNNAKDLKGKKIWKDNDNANQLRPDHVVIHLLRNGEQFLTRSALASDDWNYDFTNLAIMDPDGNPYKYEVKEEGIPNYTSKIIETDDGFNIENSLNNDIKTSIVGTKSWEDDNNSEYMRPSSVVINLLQNGNKIDSKVVSADTNWQYKFNNLSLNDKDGEKYEYTVSEDRVPNYLSDVNGYDVTNTFNPDISISGNKTWVDENNAKKTRPASITINLFANGKQVESKKVSAAEDWKYKFSNLNKNDAAGKAIVYTISEDDVDGYSSEINGYNVKNTLLKGITPVLPQKTSVSGSKTWVDENNAKKTRPASITINLLANGKQVESKKVSAAEDWKYKFSNLNKNDAAGKAIVYTISEDDVEGYTSEINGYNVKNTLLKGITPVLPQKTSVSGSKTWVDENNAKKTRPASITINLLANGKQVESKKVSAAEDWKYKFSNLNKNDAAGKAIVYTISEDDVEGYTSEINGYNVKNTLLKGITPVLPQKTSVSGSKTWVDENNAKKTRPASITINLLANGKQVESKKVSAAEDWKYKFSNLNKNDAAGKAIVYTISEDDVDGYTGEVEGYNVKNTLLKGITPVLPQKTSVSGSKTWVDENNAKKTRPASITINLLANGKQVESKKVSAAEDWKYKFSNLNKNDAAGKAIVYTISEDDVDGYTSEINGYNVKNTLLKGITPVLPQKTSVSGSKTWVDENNAKKTRPASITINLLANGKQVESKKVSAAEDWKYKFSNLNKNDAAGKAIVYTISEDDVDGYTGEVEGYNVKNTLLKGITPVLPQKTSVSGSKTWVDENNAKKTRPASITINLLANGKQVESKKVSAAEDWKYKFSNLNKNDAAGKAIVYTISEDDVEGYTSEVEGYNVKNTLLKGITPVLPQKTSVSGSKTWVDENNAKKTRPTSITINLLANGKRVESKKVSAAEDWKYKFSNLNKNDAAGKAIVYTISEDDVEGYTSEVEGYNVKNTLLKGITPVLPQKTSVSGSKTWVDDNNAKKTRPASITINLLANGKQVESKKVSAAEDWKYKFSNLNKNDAAGKAIVYTISEDDVDGYTGEVEGYNVKNTLLKGITPVLPQKTSVSGSKTWVDENNAKKTRPASITINLLANGKQVESKKVSAAEDWKYKFSNLNKNDAAGKAIVYTISEDDVDGYTGEVEGYNVKNTLLKGITPVLPQIPNTPELPVIPDNNNPEDNKDTSNGNDKNDDIVENITKNVETLLPNTASQKLTVTGLISAVLTLLAGMIVWKKRK</sequence>
<dbReference type="InterPro" id="IPR008454">
    <property type="entry name" value="Collagen-bd_Cna-like_B-typ_dom"/>
</dbReference>
<evidence type="ECO:0000313" key="12">
    <source>
        <dbReference type="EMBL" id="QNT64446.1"/>
    </source>
</evidence>
<gene>
    <name evidence="12" type="ORF">FY536_03735</name>
</gene>
<feature type="domain" description="CNA-B" evidence="10">
    <location>
        <begin position="626"/>
        <end position="709"/>
    </location>
</feature>
<comment type="subcellular location">
    <subcellularLocation>
        <location evidence="1">Secreted</location>
        <location evidence="1">Cell wall</location>
        <topology evidence="1">Peptidoglycan-anchor</topology>
    </subcellularLocation>
</comment>
<keyword evidence="7" id="KW-0472">Membrane</keyword>
<evidence type="ECO:0000313" key="13">
    <source>
        <dbReference type="Proteomes" id="UP000516446"/>
    </source>
</evidence>
<feature type="domain" description="CNA-B" evidence="10">
    <location>
        <begin position="1312"/>
        <end position="1395"/>
    </location>
</feature>
<reference evidence="12 13" key="1">
    <citation type="submission" date="2019-08" db="EMBL/GenBank/DDBJ databases">
        <authorList>
            <person name="Chang H.C."/>
            <person name="Mun S.Y."/>
        </authorList>
    </citation>
    <scope>NUCLEOTIDE SEQUENCE [LARGE SCALE GENOMIC DNA]</scope>
    <source>
        <strain evidence="12 13">SK</strain>
    </source>
</reference>
<evidence type="ECO:0000256" key="5">
    <source>
        <dbReference type="ARBA" id="ARBA00023088"/>
    </source>
</evidence>
<feature type="region of interest" description="Disordered" evidence="6">
    <location>
        <begin position="1506"/>
        <end position="1535"/>
    </location>
</feature>
<evidence type="ECO:0000256" key="4">
    <source>
        <dbReference type="ARBA" id="ARBA00022729"/>
    </source>
</evidence>
<keyword evidence="5" id="KW-0572">Peptidoglycan-anchor</keyword>
<feature type="domain" description="CNA-B" evidence="10">
    <location>
        <begin position="439"/>
        <end position="521"/>
    </location>
</feature>
<feature type="region of interest" description="Disordered" evidence="6">
    <location>
        <begin position="322"/>
        <end position="343"/>
    </location>
</feature>
<keyword evidence="4 8" id="KW-0732">Signal</keyword>
<dbReference type="InterPro" id="IPR041171">
    <property type="entry name" value="SDR_Ig"/>
</dbReference>
<feature type="domain" description="CNA-B" evidence="10">
    <location>
        <begin position="1018"/>
        <end position="1101"/>
    </location>
</feature>
<dbReference type="SUPFAM" id="SSF49401">
    <property type="entry name" value="Bacterial adhesins"/>
    <property type="match status" value="2"/>
</dbReference>
<dbReference type="GO" id="GO:0007155">
    <property type="term" value="P:cell adhesion"/>
    <property type="evidence" value="ECO:0007669"/>
    <property type="project" value="InterPro"/>
</dbReference>
<feature type="transmembrane region" description="Helical" evidence="7">
    <location>
        <begin position="1556"/>
        <end position="1575"/>
    </location>
</feature>